<proteinExistence type="predicted"/>
<sequence length="277" mass="31489">MVRFKKGKTKKALDLWQQAGGRDFITMSLISHGFSEVNVTTEQWSSVTLTVFKSNKKEHLKWLRVIWAEDRRGVRTEVLQAGKYVSERGRDGHYSIKKQSYSAPTGEEDEDTSQDDREISNAQPQSEIDTEESDQQSTETATKMTTTMNGKGQTGKDKKGPEKDKKRKRNKRKTGTEPVGKDEDKNDEEKQCYSTPTGEEDEDTSQDDSEISNAQPQSEIDTEESDQQSTETATKMTTTMNRKCKAGPKKFKIAMTRKQWNKIKPKHGKKKPPSPLD</sequence>
<accession>A0ACB9XJ19</accession>
<dbReference type="EMBL" id="CM043789">
    <property type="protein sequence ID" value="KAI4826496.1"/>
    <property type="molecule type" value="Genomic_DNA"/>
</dbReference>
<dbReference type="Proteomes" id="UP001057452">
    <property type="component" value="Chromosome 5"/>
</dbReference>
<comment type="caution">
    <text evidence="1">The sequence shown here is derived from an EMBL/GenBank/DDBJ whole genome shotgun (WGS) entry which is preliminary data.</text>
</comment>
<protein>
    <submittedName>
        <fullName evidence="1">Uncharacterized protein</fullName>
    </submittedName>
</protein>
<keyword evidence="2" id="KW-1185">Reference proteome</keyword>
<name>A0ACB9XJ19_CHAAC</name>
<evidence type="ECO:0000313" key="1">
    <source>
        <dbReference type="EMBL" id="KAI4826496.1"/>
    </source>
</evidence>
<organism evidence="1 2">
    <name type="scientific">Chaenocephalus aceratus</name>
    <name type="common">Blackfin icefish</name>
    <name type="synonym">Chaenichthys aceratus</name>
    <dbReference type="NCBI Taxonomy" id="36190"/>
    <lineage>
        <taxon>Eukaryota</taxon>
        <taxon>Metazoa</taxon>
        <taxon>Chordata</taxon>
        <taxon>Craniata</taxon>
        <taxon>Vertebrata</taxon>
        <taxon>Euteleostomi</taxon>
        <taxon>Actinopterygii</taxon>
        <taxon>Neopterygii</taxon>
        <taxon>Teleostei</taxon>
        <taxon>Neoteleostei</taxon>
        <taxon>Acanthomorphata</taxon>
        <taxon>Eupercaria</taxon>
        <taxon>Perciformes</taxon>
        <taxon>Notothenioidei</taxon>
        <taxon>Channichthyidae</taxon>
        <taxon>Chaenocephalus</taxon>
    </lineage>
</organism>
<gene>
    <name evidence="1" type="ORF">KUCAC02_029943</name>
</gene>
<evidence type="ECO:0000313" key="2">
    <source>
        <dbReference type="Proteomes" id="UP001057452"/>
    </source>
</evidence>
<reference evidence="1" key="1">
    <citation type="submission" date="2022-05" db="EMBL/GenBank/DDBJ databases">
        <title>Chromosome-level genome of Chaenocephalus aceratus.</title>
        <authorList>
            <person name="Park H."/>
        </authorList>
    </citation>
    <scope>NUCLEOTIDE SEQUENCE</scope>
    <source>
        <strain evidence="1">KU_202001</strain>
    </source>
</reference>